<dbReference type="InterPro" id="IPR016192">
    <property type="entry name" value="APOBEC/CMP_deaminase_Zn-bd"/>
</dbReference>
<evidence type="ECO:0000256" key="4">
    <source>
        <dbReference type="ARBA" id="ARBA00022833"/>
    </source>
</evidence>
<dbReference type="PROSITE" id="PS00903">
    <property type="entry name" value="CYT_DCMP_DEAMINASES_1"/>
    <property type="match status" value="1"/>
</dbReference>
<dbReference type="InterPro" id="IPR002125">
    <property type="entry name" value="CMP_dCMP_dom"/>
</dbReference>
<evidence type="ECO:0000256" key="2">
    <source>
        <dbReference type="ARBA" id="ARBA00022723"/>
    </source>
</evidence>
<comment type="caution">
    <text evidence="6">The sequence shown here is derived from an EMBL/GenBank/DDBJ whole genome shotgun (WGS) entry which is preliminary data.</text>
</comment>
<dbReference type="OrthoDB" id="9788517at2"/>
<dbReference type="SUPFAM" id="SSF53927">
    <property type="entry name" value="Cytidine deaminase-like"/>
    <property type="match status" value="1"/>
</dbReference>
<keyword evidence="2" id="KW-0479">Metal-binding</keyword>
<accession>A0A2P7SPU3</accession>
<evidence type="ECO:0000313" key="7">
    <source>
        <dbReference type="Proteomes" id="UP000241229"/>
    </source>
</evidence>
<dbReference type="InterPro" id="IPR027417">
    <property type="entry name" value="P-loop_NTPase"/>
</dbReference>
<dbReference type="GO" id="GO:0005737">
    <property type="term" value="C:cytoplasm"/>
    <property type="evidence" value="ECO:0007669"/>
    <property type="project" value="TreeGrafter"/>
</dbReference>
<dbReference type="Pfam" id="PF00383">
    <property type="entry name" value="dCMP_cyt_deam_1"/>
    <property type="match status" value="1"/>
</dbReference>
<dbReference type="InterPro" id="IPR016193">
    <property type="entry name" value="Cytidine_deaminase-like"/>
</dbReference>
<dbReference type="Gene3D" id="3.40.140.10">
    <property type="entry name" value="Cytidine Deaminase, domain 2"/>
    <property type="match status" value="1"/>
</dbReference>
<name>A0A2P7SPU3_9HYPH</name>
<dbReference type="GO" id="GO:0008270">
    <property type="term" value="F:zinc ion binding"/>
    <property type="evidence" value="ECO:0007669"/>
    <property type="project" value="InterPro"/>
</dbReference>
<dbReference type="PANTHER" id="PTHR11086:SF18">
    <property type="entry name" value="DEOXYCYTIDYLATE DEAMINASE"/>
    <property type="match status" value="1"/>
</dbReference>
<dbReference type="InterPro" id="IPR015517">
    <property type="entry name" value="dCMP_deaminase-rel"/>
</dbReference>
<reference evidence="6 7" key="1">
    <citation type="submission" date="2018-03" db="EMBL/GenBank/DDBJ databases">
        <title>The draft genome of Mesorhizobium sp. 6GN-30.</title>
        <authorList>
            <person name="Liu L."/>
            <person name="Li L."/>
            <person name="Wang T."/>
            <person name="Zhang X."/>
            <person name="Liang L."/>
        </authorList>
    </citation>
    <scope>NUCLEOTIDE SEQUENCE [LARGE SCALE GENOMIC DNA]</scope>
    <source>
        <strain evidence="6 7">6GN30</strain>
    </source>
</reference>
<evidence type="ECO:0000256" key="1">
    <source>
        <dbReference type="ARBA" id="ARBA00006576"/>
    </source>
</evidence>
<keyword evidence="3" id="KW-0378">Hydrolase</keyword>
<evidence type="ECO:0000256" key="3">
    <source>
        <dbReference type="ARBA" id="ARBA00022801"/>
    </source>
</evidence>
<keyword evidence="7" id="KW-1185">Reference proteome</keyword>
<evidence type="ECO:0000313" key="6">
    <source>
        <dbReference type="EMBL" id="PSJ64534.1"/>
    </source>
</evidence>
<dbReference type="Gene3D" id="3.40.50.300">
    <property type="entry name" value="P-loop containing nucleotide triphosphate hydrolases"/>
    <property type="match status" value="1"/>
</dbReference>
<sequence>MSDFTDWPELVFGLVGPIGVNMDIVERKLSEALTSVGYKSHRVRLTELMTEIAIDGVELTDSTDPYVRYKSRIDYANAVRTKCENDAALAALAISEIRRTRANHWEGTRPGTDLEGIPIDRLAYILRQLKRSEEIQLLRKVYGRKFVQISIHASERDRLKNLERSIALSNPHLSPADCADAAEFLVTTDMHERSDIHGQRIEEVFHLGDVFINGKNEDSISRTMDRFIDALFGKNSISPNRDEYGAYIAASASLRSIDLSRQVGAAVFSSRGEVISLGCNEVPKFSGGTYWTDDPDPHRDFEDGVDANRTEKNRIIYDFLRTLEEASALKQGATAASLFADEEIKNRIRTASVSDITEFGRMTHAEMTALCDAARLGRATAGATIFVTTFPCHNCAKHIIASGIRRVVFIEPYPKSKALDFHEDSAVLDEKHDQRVMFDHFVGISPRRYRDIFEKASRRGPGGKIAEWYRGQPMPMLEDKGPAYIWNEDSAIYSTLLKVANELGIEITPHDPPLDEDQVLPNATQL</sequence>
<feature type="domain" description="CMP/dCMP-type deaminase" evidence="5">
    <location>
        <begin position="324"/>
        <end position="435"/>
    </location>
</feature>
<dbReference type="EMBL" id="PXYK01000004">
    <property type="protein sequence ID" value="PSJ64534.1"/>
    <property type="molecule type" value="Genomic_DNA"/>
</dbReference>
<dbReference type="NCBIfam" id="NF041025">
    <property type="entry name" value="antiphage_deaminase"/>
    <property type="match status" value="1"/>
</dbReference>
<gene>
    <name evidence="6" type="ORF">C7I84_05445</name>
</gene>
<dbReference type="PANTHER" id="PTHR11086">
    <property type="entry name" value="DEOXYCYTIDYLATE DEAMINASE-RELATED"/>
    <property type="match status" value="1"/>
</dbReference>
<protein>
    <submittedName>
        <fullName evidence="6">Deoxycytidylate deaminase</fullName>
    </submittedName>
</protein>
<comment type="similarity">
    <text evidence="1">Belongs to the cytidine and deoxycytidylate deaminase family.</text>
</comment>
<keyword evidence="4" id="KW-0862">Zinc</keyword>
<organism evidence="6 7">
    <name type="scientific">Kumtagia ephedrae</name>
    <dbReference type="NCBI Taxonomy" id="2116701"/>
    <lineage>
        <taxon>Bacteria</taxon>
        <taxon>Pseudomonadati</taxon>
        <taxon>Pseudomonadota</taxon>
        <taxon>Alphaproteobacteria</taxon>
        <taxon>Hyphomicrobiales</taxon>
        <taxon>Phyllobacteriaceae</taxon>
        <taxon>Kumtagia</taxon>
    </lineage>
</organism>
<dbReference type="PROSITE" id="PS51747">
    <property type="entry name" value="CYT_DCMP_DEAMINASES_2"/>
    <property type="match status" value="1"/>
</dbReference>
<dbReference type="AlphaFoldDB" id="A0A2P7SPU3"/>
<dbReference type="Proteomes" id="UP000241229">
    <property type="component" value="Unassembled WGS sequence"/>
</dbReference>
<proteinExistence type="inferred from homology"/>
<dbReference type="GO" id="GO:0004132">
    <property type="term" value="F:dCMP deaminase activity"/>
    <property type="evidence" value="ECO:0007669"/>
    <property type="project" value="TreeGrafter"/>
</dbReference>
<evidence type="ECO:0000259" key="5">
    <source>
        <dbReference type="PROSITE" id="PS51747"/>
    </source>
</evidence>